<organism evidence="2 3">
    <name type="scientific">Laetiporus sulphureus 93-53</name>
    <dbReference type="NCBI Taxonomy" id="1314785"/>
    <lineage>
        <taxon>Eukaryota</taxon>
        <taxon>Fungi</taxon>
        <taxon>Dikarya</taxon>
        <taxon>Basidiomycota</taxon>
        <taxon>Agaricomycotina</taxon>
        <taxon>Agaricomycetes</taxon>
        <taxon>Polyporales</taxon>
        <taxon>Laetiporus</taxon>
    </lineage>
</organism>
<dbReference type="GO" id="GO:0051118">
    <property type="term" value="F:glucan endo-1,3-alpha-glucosidase activity"/>
    <property type="evidence" value="ECO:0007669"/>
    <property type="project" value="InterPro"/>
</dbReference>
<dbReference type="EMBL" id="KV427608">
    <property type="protein sequence ID" value="KZT10864.1"/>
    <property type="molecule type" value="Genomic_DNA"/>
</dbReference>
<dbReference type="Proteomes" id="UP000076871">
    <property type="component" value="Unassembled WGS sequence"/>
</dbReference>
<dbReference type="Pfam" id="PF03659">
    <property type="entry name" value="Glyco_hydro_71"/>
    <property type="match status" value="1"/>
</dbReference>
<sequence>MLSVSILLGTFAAFHGVVEAADVFAHFMVQNSYSYNASDWENDITTAANIGIDGFALNIAEYDYEVDRLVDAYSVAEAQGFKLFFSFDMSYSWSSDDMVALVTNYSSSSATYTYNGDVLVSTYSGESYGESFWEDFKTTLANDGVTTCFAPAFTTYRDPDDADDLVNTFASIDGFFNWWSWPDDVDANLTTATDLAYQAVIKDDRTGPYIMSVSPWQFKNLGTSDTDWVELSDTLWYHRWLQAIQDVQPDIVEIISWNDYAESHYIGDINPNVDLGDDAPYYVDGFVHGYWRNVAEHFISWYKTATEPTVTDDQVIFWYRAHPKNITCSIGTIPRNWEYPVDAVFALALLSEAATIQLDIGSNEAQWDAPAGASIGKVNFPTEDSQIPYIQIIRDGTTTKDGYGSEYVTQTDCHYYNFNPWVGIIE</sequence>
<dbReference type="RefSeq" id="XP_040768604.1">
    <property type="nucleotide sequence ID" value="XM_040903791.1"/>
</dbReference>
<dbReference type="STRING" id="1314785.A0A165GV90"/>
<dbReference type="AlphaFoldDB" id="A0A165GV90"/>
<keyword evidence="1" id="KW-0732">Signal</keyword>
<dbReference type="OrthoDB" id="3257981at2759"/>
<dbReference type="GeneID" id="63820821"/>
<keyword evidence="3" id="KW-1185">Reference proteome</keyword>
<gene>
    <name evidence="2" type="ORF">LAESUDRAFT_643479</name>
</gene>
<name>A0A165GV90_9APHY</name>
<dbReference type="InParanoid" id="A0A165GV90"/>
<dbReference type="InterPro" id="IPR005197">
    <property type="entry name" value="Glyco_hydro_71"/>
</dbReference>
<dbReference type="CDD" id="cd11577">
    <property type="entry name" value="GH71"/>
    <property type="match status" value="1"/>
</dbReference>
<reference evidence="2 3" key="1">
    <citation type="journal article" date="2016" name="Mol. Biol. Evol.">
        <title>Comparative Genomics of Early-Diverging Mushroom-Forming Fungi Provides Insights into the Origins of Lignocellulose Decay Capabilities.</title>
        <authorList>
            <person name="Nagy L.G."/>
            <person name="Riley R."/>
            <person name="Tritt A."/>
            <person name="Adam C."/>
            <person name="Daum C."/>
            <person name="Floudas D."/>
            <person name="Sun H."/>
            <person name="Yadav J.S."/>
            <person name="Pangilinan J."/>
            <person name="Larsson K.H."/>
            <person name="Matsuura K."/>
            <person name="Barry K."/>
            <person name="Labutti K."/>
            <person name="Kuo R."/>
            <person name="Ohm R.A."/>
            <person name="Bhattacharya S.S."/>
            <person name="Shirouzu T."/>
            <person name="Yoshinaga Y."/>
            <person name="Martin F.M."/>
            <person name="Grigoriev I.V."/>
            <person name="Hibbett D.S."/>
        </authorList>
    </citation>
    <scope>NUCLEOTIDE SEQUENCE [LARGE SCALE GENOMIC DNA]</scope>
    <source>
        <strain evidence="2 3">93-53</strain>
    </source>
</reference>
<accession>A0A165GV90</accession>
<feature type="signal peptide" evidence="1">
    <location>
        <begin position="1"/>
        <end position="20"/>
    </location>
</feature>
<evidence type="ECO:0000313" key="2">
    <source>
        <dbReference type="EMBL" id="KZT10864.1"/>
    </source>
</evidence>
<proteinExistence type="predicted"/>
<evidence type="ECO:0000313" key="3">
    <source>
        <dbReference type="Proteomes" id="UP000076871"/>
    </source>
</evidence>
<protein>
    <submittedName>
        <fullName evidence="2">Glycoside hydrolase family 71 protein</fullName>
    </submittedName>
</protein>
<dbReference type="Gene3D" id="3.20.20.80">
    <property type="entry name" value="Glycosidases"/>
    <property type="match status" value="1"/>
</dbReference>
<feature type="chain" id="PRO_5007858405" evidence="1">
    <location>
        <begin position="21"/>
        <end position="426"/>
    </location>
</feature>
<evidence type="ECO:0000256" key="1">
    <source>
        <dbReference type="SAM" id="SignalP"/>
    </source>
</evidence>
<keyword evidence="2" id="KW-0378">Hydrolase</keyword>